<keyword evidence="2" id="KW-0804">Transcription</keyword>
<protein>
    <submittedName>
        <fullName evidence="4">DeoR/GlpR transcriptional regulator</fullName>
    </submittedName>
</protein>
<comment type="caution">
    <text evidence="4">The sequence shown here is derived from an EMBL/GenBank/DDBJ whole genome shotgun (WGS) entry which is preliminary data.</text>
</comment>
<dbReference type="SUPFAM" id="SSF46785">
    <property type="entry name" value="Winged helix' DNA-binding domain"/>
    <property type="match status" value="1"/>
</dbReference>
<dbReference type="InterPro" id="IPR036390">
    <property type="entry name" value="WH_DNA-bd_sf"/>
</dbReference>
<evidence type="ECO:0000256" key="1">
    <source>
        <dbReference type="ARBA" id="ARBA00023015"/>
    </source>
</evidence>
<dbReference type="PANTHER" id="PTHR41247">
    <property type="entry name" value="HTH-TYPE TRANSCRIPTIONAL REPRESSOR YCNK"/>
    <property type="match status" value="1"/>
</dbReference>
<dbReference type="PROSITE" id="PS51000">
    <property type="entry name" value="HTH_DEOR_2"/>
    <property type="match status" value="1"/>
</dbReference>
<reference evidence="4 5" key="1">
    <citation type="submission" date="2020-09" db="EMBL/GenBank/DDBJ databases">
        <title>Paenibacillus sp. CAU 1523 isolated from sand of Haeundae Beach.</title>
        <authorList>
            <person name="Kim W."/>
        </authorList>
    </citation>
    <scope>NUCLEOTIDE SEQUENCE [LARGE SCALE GENOMIC DNA]</scope>
    <source>
        <strain evidence="4 5">CAU 1523</strain>
    </source>
</reference>
<dbReference type="SMART" id="SM00420">
    <property type="entry name" value="HTH_DEOR"/>
    <property type="match status" value="1"/>
</dbReference>
<accession>A0ABR9ASQ8</accession>
<proteinExistence type="predicted"/>
<dbReference type="Proteomes" id="UP000634529">
    <property type="component" value="Unassembled WGS sequence"/>
</dbReference>
<dbReference type="InterPro" id="IPR036388">
    <property type="entry name" value="WH-like_DNA-bd_sf"/>
</dbReference>
<name>A0ABR9ASQ8_9BACL</name>
<keyword evidence="5" id="KW-1185">Reference proteome</keyword>
<evidence type="ECO:0000259" key="3">
    <source>
        <dbReference type="PROSITE" id="PS51000"/>
    </source>
</evidence>
<sequence length="192" mass="21999">MLPIERRQQILTWVEQEGSLRVTDISSRLQVSEMTVYRDIKPLIDEQKVIKTSNGIAALPHRHAVSSVPICTYCYKIANTRYSVKLITKSQQIEHTCCAHCALLRYEDVECDVILCHDFLTDTTISAKMATFLFHADVNINCCQPTILTFDSYQQAMKFQTGFGGEIYRFEEAVQTLKQKMNAQSCVNRNHL</sequence>
<dbReference type="InterPro" id="IPR001034">
    <property type="entry name" value="DeoR_HTH"/>
</dbReference>
<feature type="domain" description="HTH deoR-type" evidence="3">
    <location>
        <begin position="3"/>
        <end position="58"/>
    </location>
</feature>
<dbReference type="RefSeq" id="WP_192023389.1">
    <property type="nucleotide sequence ID" value="NZ_JACYTN010000001.1"/>
</dbReference>
<organism evidence="4 5">
    <name type="scientific">Paenibacillus arenosi</name>
    <dbReference type="NCBI Taxonomy" id="2774142"/>
    <lineage>
        <taxon>Bacteria</taxon>
        <taxon>Bacillati</taxon>
        <taxon>Bacillota</taxon>
        <taxon>Bacilli</taxon>
        <taxon>Bacillales</taxon>
        <taxon>Paenibacillaceae</taxon>
        <taxon>Paenibacillus</taxon>
    </lineage>
</organism>
<dbReference type="EMBL" id="JACYTN010000001">
    <property type="protein sequence ID" value="MBD8496916.1"/>
    <property type="molecule type" value="Genomic_DNA"/>
</dbReference>
<dbReference type="InterPro" id="IPR008719">
    <property type="entry name" value="N2O_reductase_NosL"/>
</dbReference>
<dbReference type="Pfam" id="PF08220">
    <property type="entry name" value="HTH_DeoR"/>
    <property type="match status" value="1"/>
</dbReference>
<evidence type="ECO:0000313" key="4">
    <source>
        <dbReference type="EMBL" id="MBD8496916.1"/>
    </source>
</evidence>
<gene>
    <name evidence="4" type="ORF">IFO66_01220</name>
</gene>
<keyword evidence="1" id="KW-0805">Transcription regulation</keyword>
<dbReference type="PANTHER" id="PTHR41247:SF1">
    <property type="entry name" value="HTH-TYPE TRANSCRIPTIONAL REPRESSOR YCNK"/>
    <property type="match status" value="1"/>
</dbReference>
<evidence type="ECO:0000256" key="2">
    <source>
        <dbReference type="ARBA" id="ARBA00023163"/>
    </source>
</evidence>
<dbReference type="Gene3D" id="1.10.10.10">
    <property type="entry name" value="Winged helix-like DNA-binding domain superfamily/Winged helix DNA-binding domain"/>
    <property type="match status" value="1"/>
</dbReference>
<dbReference type="SUPFAM" id="SSF160387">
    <property type="entry name" value="NosL/MerB-like"/>
    <property type="match status" value="1"/>
</dbReference>
<evidence type="ECO:0000313" key="5">
    <source>
        <dbReference type="Proteomes" id="UP000634529"/>
    </source>
</evidence>